<dbReference type="OrthoDB" id="1173626at2"/>
<dbReference type="RefSeq" id="WP_072403609.1">
    <property type="nucleotide sequence ID" value="NZ_FPKV01000005.1"/>
</dbReference>
<accession>A0A1K2IR17</accession>
<protein>
    <submittedName>
        <fullName evidence="1">Uncharacterized protein</fullName>
    </submittedName>
</protein>
<proteinExistence type="predicted"/>
<dbReference type="STRING" id="369401.SAMN05428642_105156"/>
<dbReference type="EMBL" id="FPKV01000005">
    <property type="protein sequence ID" value="SFZ94889.1"/>
    <property type="molecule type" value="Genomic_DNA"/>
</dbReference>
<dbReference type="Proteomes" id="UP000182544">
    <property type="component" value="Unassembled WGS sequence"/>
</dbReference>
<dbReference type="AlphaFoldDB" id="A0A1K2IR17"/>
<organism evidence="1 2">
    <name type="scientific">Flaviramulus basaltis</name>
    <dbReference type="NCBI Taxonomy" id="369401"/>
    <lineage>
        <taxon>Bacteria</taxon>
        <taxon>Pseudomonadati</taxon>
        <taxon>Bacteroidota</taxon>
        <taxon>Flavobacteriia</taxon>
        <taxon>Flavobacteriales</taxon>
        <taxon>Flavobacteriaceae</taxon>
        <taxon>Flaviramulus</taxon>
    </lineage>
</organism>
<name>A0A1K2IR17_9FLAO</name>
<keyword evidence="2" id="KW-1185">Reference proteome</keyword>
<sequence length="262" mass="30538">MPEVTYNILDYNVTISEKSFQDLIKEIDSKKLDINDVQLSKEQLKTFLSVLFVYGMHYDTVDKEKRTSLLKAIAEEKLPLFQIPKKFCLHLLNNLDAPAQVEFTELHGMRHNLSNPLSNERILDFVEMELMDVSESFRKWEYGRFVSENISEYFFKNIQWDRIQKALEGKPKKAKKYLEVLEKQIDKSGDNLSAHEKLFLQLITQVKLYPEKVNMADYLAISTIFQKKIFNLSLNIDKLEKTLGNAVKESKFKGKDKGGQSL</sequence>
<evidence type="ECO:0000313" key="1">
    <source>
        <dbReference type="EMBL" id="SFZ94889.1"/>
    </source>
</evidence>
<gene>
    <name evidence="1" type="ORF">SAMN05428642_105156</name>
</gene>
<evidence type="ECO:0000313" key="2">
    <source>
        <dbReference type="Proteomes" id="UP000182544"/>
    </source>
</evidence>
<reference evidence="1 2" key="1">
    <citation type="submission" date="2016-10" db="EMBL/GenBank/DDBJ databases">
        <authorList>
            <person name="de Groot N.N."/>
        </authorList>
    </citation>
    <scope>NUCLEOTIDE SEQUENCE [LARGE SCALE GENOMIC DNA]</scope>
    <source>
        <strain evidence="1 2">DSM 18180</strain>
    </source>
</reference>